<evidence type="ECO:0000313" key="2">
    <source>
        <dbReference type="Proteomes" id="UP001058267"/>
    </source>
</evidence>
<keyword evidence="2" id="KW-1185">Reference proteome</keyword>
<protein>
    <submittedName>
        <fullName evidence="1">Uncharacterized protein</fullName>
    </submittedName>
</protein>
<name>A0ABY5V9X6_9BACT</name>
<evidence type="ECO:0000313" key="1">
    <source>
        <dbReference type="EMBL" id="UWN66423.1"/>
    </source>
</evidence>
<dbReference type="Proteomes" id="UP001058267">
    <property type="component" value="Chromosome"/>
</dbReference>
<reference evidence="1" key="1">
    <citation type="journal article" date="2022" name="Cell">
        <title>Design, construction, and in vivo augmentation of a complex gut microbiome.</title>
        <authorList>
            <person name="Cheng A.G."/>
            <person name="Ho P.Y."/>
            <person name="Aranda-Diaz A."/>
            <person name="Jain S."/>
            <person name="Yu F.B."/>
            <person name="Meng X."/>
            <person name="Wang M."/>
            <person name="Iakiviak M."/>
            <person name="Nagashima K."/>
            <person name="Zhao A."/>
            <person name="Murugkar P."/>
            <person name="Patil A."/>
            <person name="Atabakhsh K."/>
            <person name="Weakley A."/>
            <person name="Yan J."/>
            <person name="Brumbaugh A.R."/>
            <person name="Higginbottom S."/>
            <person name="Dimas A."/>
            <person name="Shiver A.L."/>
            <person name="Deutschbauer A."/>
            <person name="Neff N."/>
            <person name="Sonnenburg J.L."/>
            <person name="Huang K.C."/>
            <person name="Fischbach M.A."/>
        </authorList>
    </citation>
    <scope>NUCLEOTIDE SEQUENCE</scope>
    <source>
        <strain evidence="1">JC50</strain>
    </source>
</reference>
<sequence length="96" mass="10569">MKPIIKQKKIITQPKKKTAFVPCKSFKHDGATLTVGVAEVTVNRKPNPSEVYLCVKYFGDEGTPEAVVTFTPDKVIEIAEALLGFARVAHKQDGRV</sequence>
<gene>
    <name evidence="1" type="ORF">NQ519_06200</name>
</gene>
<dbReference type="EMBL" id="CP102252">
    <property type="protein sequence ID" value="UWN66423.1"/>
    <property type="molecule type" value="Genomic_DNA"/>
</dbReference>
<proteinExistence type="predicted"/>
<accession>A0ABY5V9X6</accession>
<organism evidence="1 2">
    <name type="scientific">Alistipes senegalensis JC50</name>
    <dbReference type="NCBI Taxonomy" id="1033732"/>
    <lineage>
        <taxon>Bacteria</taxon>
        <taxon>Pseudomonadati</taxon>
        <taxon>Bacteroidota</taxon>
        <taxon>Bacteroidia</taxon>
        <taxon>Bacteroidales</taxon>
        <taxon>Rikenellaceae</taxon>
        <taxon>Alistipes</taxon>
    </lineage>
</organism>
<dbReference type="RefSeq" id="WP_019152032.1">
    <property type="nucleotide sequence ID" value="NZ_CP102252.1"/>
</dbReference>